<feature type="signal peptide" evidence="2">
    <location>
        <begin position="1"/>
        <end position="16"/>
    </location>
</feature>
<evidence type="ECO:0000313" key="3">
    <source>
        <dbReference type="EMBL" id="KAH7024626.1"/>
    </source>
</evidence>
<evidence type="ECO:0000256" key="2">
    <source>
        <dbReference type="SAM" id="SignalP"/>
    </source>
</evidence>
<evidence type="ECO:0000256" key="1">
    <source>
        <dbReference type="SAM" id="MobiDB-lite"/>
    </source>
</evidence>
<proteinExistence type="predicted"/>
<feature type="compositionally biased region" description="Low complexity" evidence="1">
    <location>
        <begin position="158"/>
        <end position="183"/>
    </location>
</feature>
<dbReference type="InterPro" id="IPR008972">
    <property type="entry name" value="Cupredoxin"/>
</dbReference>
<dbReference type="Proteomes" id="UP000756346">
    <property type="component" value="Unassembled WGS sequence"/>
</dbReference>
<dbReference type="InterPro" id="IPR052953">
    <property type="entry name" value="Ser-rich/MCO-related"/>
</dbReference>
<dbReference type="RefSeq" id="XP_046008174.1">
    <property type="nucleotide sequence ID" value="XM_046160466.1"/>
</dbReference>
<dbReference type="Gene3D" id="2.60.40.420">
    <property type="entry name" value="Cupredoxins - blue copper proteins"/>
    <property type="match status" value="1"/>
</dbReference>
<keyword evidence="4" id="KW-1185">Reference proteome</keyword>
<feature type="chain" id="PRO_5040301680" evidence="2">
    <location>
        <begin position="17"/>
        <end position="229"/>
    </location>
</feature>
<dbReference type="EMBL" id="JAGTJQ010000009">
    <property type="protein sequence ID" value="KAH7024626.1"/>
    <property type="molecule type" value="Genomic_DNA"/>
</dbReference>
<feature type="region of interest" description="Disordered" evidence="1">
    <location>
        <begin position="152"/>
        <end position="183"/>
    </location>
</feature>
<comment type="caution">
    <text evidence="3">The sequence shown here is derived from an EMBL/GenBank/DDBJ whole genome shotgun (WGS) entry which is preliminary data.</text>
</comment>
<evidence type="ECO:0000313" key="4">
    <source>
        <dbReference type="Proteomes" id="UP000756346"/>
    </source>
</evidence>
<reference evidence="3" key="1">
    <citation type="journal article" date="2021" name="Nat. Commun.">
        <title>Genetic determinants of endophytism in the Arabidopsis root mycobiome.</title>
        <authorList>
            <person name="Mesny F."/>
            <person name="Miyauchi S."/>
            <person name="Thiergart T."/>
            <person name="Pickel B."/>
            <person name="Atanasova L."/>
            <person name="Karlsson M."/>
            <person name="Huettel B."/>
            <person name="Barry K.W."/>
            <person name="Haridas S."/>
            <person name="Chen C."/>
            <person name="Bauer D."/>
            <person name="Andreopoulos W."/>
            <person name="Pangilinan J."/>
            <person name="LaButti K."/>
            <person name="Riley R."/>
            <person name="Lipzen A."/>
            <person name="Clum A."/>
            <person name="Drula E."/>
            <person name="Henrissat B."/>
            <person name="Kohler A."/>
            <person name="Grigoriev I.V."/>
            <person name="Martin F.M."/>
            <person name="Hacquard S."/>
        </authorList>
    </citation>
    <scope>NUCLEOTIDE SEQUENCE</scope>
    <source>
        <strain evidence="3">MPI-CAGE-CH-0230</strain>
    </source>
</reference>
<dbReference type="GeneID" id="70190012"/>
<gene>
    <name evidence="3" type="ORF">B0I36DRAFT_376530</name>
</gene>
<dbReference type="PANTHER" id="PTHR34883">
    <property type="entry name" value="SERINE-RICH PROTEIN, PUTATIVE-RELATED-RELATED"/>
    <property type="match status" value="1"/>
</dbReference>
<sequence>MPSLQLLPLFLGLAAAAKHRIDVGKGGLKFEPNTTTAAVGDTIEFHFYPERHSVARGIFDKPCEAATTDGFYSGYFNVTTGEAKSVFEVKVDTTDPIWIYCTAARHCESGMVGVINAKHSDSNSTNTLEAYAAAAKAYTGLSQVPPDVFGGEVKALNSTGGSSTKSHTGTHSPTGTATASDSGATMSMTATGAAGSASASATHTAAAADFVPQGVGILLAGMVAAVVVS</sequence>
<dbReference type="CDD" id="cd00920">
    <property type="entry name" value="Cupredoxin"/>
    <property type="match status" value="1"/>
</dbReference>
<accession>A0A9P9BPJ8</accession>
<dbReference type="SUPFAM" id="SSF49503">
    <property type="entry name" value="Cupredoxins"/>
    <property type="match status" value="1"/>
</dbReference>
<protein>
    <submittedName>
        <fullName evidence="3">Cupredoxin</fullName>
    </submittedName>
</protein>
<dbReference type="OrthoDB" id="5415867at2759"/>
<dbReference type="PANTHER" id="PTHR34883:SF15">
    <property type="entry name" value="EXTRACELLULAR SERINE-RICH PROTEIN"/>
    <property type="match status" value="1"/>
</dbReference>
<dbReference type="AlphaFoldDB" id="A0A9P9BPJ8"/>
<organism evidence="3 4">
    <name type="scientific">Microdochium trichocladiopsis</name>
    <dbReference type="NCBI Taxonomy" id="1682393"/>
    <lineage>
        <taxon>Eukaryota</taxon>
        <taxon>Fungi</taxon>
        <taxon>Dikarya</taxon>
        <taxon>Ascomycota</taxon>
        <taxon>Pezizomycotina</taxon>
        <taxon>Sordariomycetes</taxon>
        <taxon>Xylariomycetidae</taxon>
        <taxon>Xylariales</taxon>
        <taxon>Microdochiaceae</taxon>
        <taxon>Microdochium</taxon>
    </lineage>
</organism>
<keyword evidence="2" id="KW-0732">Signal</keyword>
<name>A0A9P9BPJ8_9PEZI</name>